<dbReference type="PANTHER" id="PTHR34107">
    <property type="entry name" value="SLL0198 PROTEIN-RELATED"/>
    <property type="match status" value="1"/>
</dbReference>
<dbReference type="Pfam" id="PF05685">
    <property type="entry name" value="Uma2"/>
    <property type="match status" value="1"/>
</dbReference>
<keyword evidence="2" id="KW-0540">Nuclease</keyword>
<feature type="domain" description="Putative restriction endonuclease" evidence="1">
    <location>
        <begin position="1"/>
        <end position="127"/>
    </location>
</feature>
<dbReference type="InterPro" id="IPR008538">
    <property type="entry name" value="Uma2"/>
</dbReference>
<dbReference type="GO" id="GO:0004519">
    <property type="term" value="F:endonuclease activity"/>
    <property type="evidence" value="ECO:0007669"/>
    <property type="project" value="UniProtKB-KW"/>
</dbReference>
<dbReference type="Gene3D" id="3.90.1570.10">
    <property type="entry name" value="tt1808, chain A"/>
    <property type="match status" value="1"/>
</dbReference>
<name>A0A3S3UEM2_9BACT</name>
<organism evidence="2 3">
    <name type="scientific">Candidatus Electrothrix marina</name>
    <dbReference type="NCBI Taxonomy" id="1859130"/>
    <lineage>
        <taxon>Bacteria</taxon>
        <taxon>Pseudomonadati</taxon>
        <taxon>Thermodesulfobacteriota</taxon>
        <taxon>Desulfobulbia</taxon>
        <taxon>Desulfobulbales</taxon>
        <taxon>Desulfobulbaceae</taxon>
        <taxon>Candidatus Electrothrix</taxon>
    </lineage>
</organism>
<keyword evidence="2" id="KW-0378">Hydrolase</keyword>
<gene>
    <name evidence="2" type="ORF">VT99_10932</name>
</gene>
<dbReference type="InterPro" id="IPR011335">
    <property type="entry name" value="Restrct_endonuc-II-like"/>
</dbReference>
<evidence type="ECO:0000259" key="1">
    <source>
        <dbReference type="Pfam" id="PF05685"/>
    </source>
</evidence>
<dbReference type="PANTHER" id="PTHR34107:SF4">
    <property type="entry name" value="SLL1222 PROTEIN"/>
    <property type="match status" value="1"/>
</dbReference>
<proteinExistence type="predicted"/>
<comment type="caution">
    <text evidence="2">The sequence shown here is derived from an EMBL/GenBank/DDBJ whole genome shotgun (WGS) entry which is preliminary data.</text>
</comment>
<sequence length="144" mass="16351">MSPSRLHCAVVRNLILIFDSYGYDTFPELTVSIDENKTVDLDLAVDRSNYQCNADDISTKVEVIPEVCIEVLSPKQAISDLIEKAYKLIENDAKSYWLVNPFQNTVTVYSQKNGDVSRKDYTGDTEIPNPFGEDKHIILNDIFK</sequence>
<evidence type="ECO:0000313" key="3">
    <source>
        <dbReference type="Proteomes" id="UP000286862"/>
    </source>
</evidence>
<protein>
    <submittedName>
        <fullName evidence="2">Putative restriction endonuclease</fullName>
    </submittedName>
</protein>
<dbReference type="EMBL" id="MTKQ01000093">
    <property type="protein sequence ID" value="RWX48453.1"/>
    <property type="molecule type" value="Genomic_DNA"/>
</dbReference>
<keyword evidence="2" id="KW-0255">Endonuclease</keyword>
<dbReference type="InterPro" id="IPR012296">
    <property type="entry name" value="Nuclease_put_TT1808"/>
</dbReference>
<dbReference type="AlphaFoldDB" id="A0A3S3UEM2"/>
<dbReference type="SUPFAM" id="SSF52980">
    <property type="entry name" value="Restriction endonuclease-like"/>
    <property type="match status" value="1"/>
</dbReference>
<evidence type="ECO:0000313" key="2">
    <source>
        <dbReference type="EMBL" id="RWX48453.1"/>
    </source>
</evidence>
<reference evidence="2 3" key="1">
    <citation type="submission" date="2017-01" db="EMBL/GenBank/DDBJ databases">
        <title>The cable genome- insights into the physiology and evolution of filamentous bacteria capable of sulfide oxidation via long distance electron transfer.</title>
        <authorList>
            <person name="Schreiber L."/>
            <person name="Bjerg J.T."/>
            <person name="Boggild A."/>
            <person name="Van De Vossenberg J."/>
            <person name="Meysman F."/>
            <person name="Nielsen L.P."/>
            <person name="Schramm A."/>
            <person name="Kjeldsen K.U."/>
        </authorList>
    </citation>
    <scope>NUCLEOTIDE SEQUENCE [LARGE SCALE GENOMIC DNA]</scope>
    <source>
        <strain evidence="2">A2</strain>
    </source>
</reference>
<dbReference type="CDD" id="cd06260">
    <property type="entry name" value="DUF820-like"/>
    <property type="match status" value="1"/>
</dbReference>
<accession>A0A3S3UEM2</accession>
<dbReference type="Proteomes" id="UP000286862">
    <property type="component" value="Unassembled WGS sequence"/>
</dbReference>